<dbReference type="Gene3D" id="3.40.50.1820">
    <property type="entry name" value="alpha/beta hydrolase"/>
    <property type="match status" value="2"/>
</dbReference>
<dbReference type="Pfam" id="PF00135">
    <property type="entry name" value="COesterase"/>
    <property type="match status" value="2"/>
</dbReference>
<evidence type="ECO:0000313" key="8">
    <source>
        <dbReference type="Proteomes" id="UP000515162"/>
    </source>
</evidence>
<dbReference type="GO" id="GO:0106435">
    <property type="term" value="F:carboxylesterase activity"/>
    <property type="evidence" value="ECO:0007669"/>
    <property type="project" value="UniProtKB-EC"/>
</dbReference>
<dbReference type="EC" id="3.1.1.1" evidence="6"/>
<feature type="domain" description="Carboxylesterase type B" evidence="7">
    <location>
        <begin position="32"/>
        <end position="542"/>
    </location>
</feature>
<dbReference type="PANTHER" id="PTHR43142:SF1">
    <property type="entry name" value="CARBOXYLIC ESTER HYDROLASE"/>
    <property type="match status" value="1"/>
</dbReference>
<dbReference type="RefSeq" id="XP_033166537.1">
    <property type="nucleotide sequence ID" value="XM_033310646.1"/>
</dbReference>
<name>A0A6P8KF67_DROMA</name>
<dbReference type="InterPro" id="IPR029058">
    <property type="entry name" value="AB_hydrolase_fold"/>
</dbReference>
<evidence type="ECO:0000256" key="5">
    <source>
        <dbReference type="ARBA" id="ARBA00023180"/>
    </source>
</evidence>
<keyword evidence="2" id="KW-0719">Serine esterase</keyword>
<evidence type="ECO:0000256" key="2">
    <source>
        <dbReference type="ARBA" id="ARBA00022487"/>
    </source>
</evidence>
<proteinExistence type="inferred from homology"/>
<accession>A0A6P8KF67</accession>
<organism evidence="8 9">
    <name type="scientific">Drosophila mauritiana</name>
    <name type="common">Fruit fly</name>
    <dbReference type="NCBI Taxonomy" id="7226"/>
    <lineage>
        <taxon>Eukaryota</taxon>
        <taxon>Metazoa</taxon>
        <taxon>Ecdysozoa</taxon>
        <taxon>Arthropoda</taxon>
        <taxon>Hexapoda</taxon>
        <taxon>Insecta</taxon>
        <taxon>Pterygota</taxon>
        <taxon>Neoptera</taxon>
        <taxon>Endopterygota</taxon>
        <taxon>Diptera</taxon>
        <taxon>Brachycera</taxon>
        <taxon>Muscomorpha</taxon>
        <taxon>Ephydroidea</taxon>
        <taxon>Drosophilidae</taxon>
        <taxon>Drosophila</taxon>
        <taxon>Sophophora</taxon>
    </lineage>
</organism>
<dbReference type="GeneID" id="117145126"/>
<sequence>MEIRVGVGDLLKMGTKLIGHKIVQYRLGTKQTKVVCTRDGQVRGHRRRTLYDEEMYFAFEGIPFAQPPVGELRFRAPQPPHPWLGVRDCTYPRAKPIQKHFVLSIVEGSEDCLYLNVYSKRLRSDKPLPVIVWIYGGGFQIGEAGRDLYSPDYFMQQDVVVVTFNYRVGALGFLSLADRDLDVPGNAGLKDQVMALRWISQNIAQFNGDPQNITLVGESAGAASVHALMTTEQTRGLFHKAIMQSGSMFCEWANEPSGRWAYRLACQLGYSGSENEKEVFRFLQKASASDMAAQGITLVSQEERRQYVLFPFTPVVEPYITRDCVLPRCHREMLPESWGNDLPLILGGNSFEGLFAYQSTLHDEEHMLSAFEVLIPREIRGKSTQSHLKDLLRQFKVDNFEDATRGRMEFNECLHILSIKHFWHGIHRTVLARLSYAPTTPTYLYRFDVDSPHFNHFRQVMCGKHVRGVSHADDLSYLFYHIMANKVEKSSMEYQTIQRLVGMWVAFARNDNPNCPQIGPTTWEALDEKGPQMCLNIGKQLEFIVLPESKQNRIWDKLYDKNDLFPRFWASRNAQLLSGLSTHSLRAHPDCMIALWKRPRVCSVVIIMWTEADPALSPINVMLLGSPLKWAMFWFIQRRAITWSLSPALPGTSSFGSFKLRNPERKTGFDINVQVQTILTALDNSQEHVPLHGLGSIGSAVEHSLPGFRWLRSLESEVTHGGLGVRNALEGKVRLLVVDRLPLESAHLSVFGVQYHCVTRGEPVLLHLVAHQPVGEIVLDRGYLQVNTTSGPVLGKLCTGVYGDEYVSFERIPYAKPPVGPLRFMAPLPVEPWSQPLDCTQPGQKPLQFNHYSKQLEGVEDCLYLNVYAKELDSPKPLPLIVFFFGGGFEKGDPTKELHSPDYFMMRDVVVVTVSYRVGPLGFLSLDDPAVGVPGNAGLKDQLLAMEWIKENADRFNGDPKNVTAFGESAGAASVHYLMLNPKAEGLFQKAILQSGNVLCSWALCTIKNLPHRLAVNLGMESAEHVTDAMVLDYLQKLPGEKLVRPYLLSAEEHLDDCVFQFGPMVEPYKTEHCALPKHPHELLDKAWGNRIPVLMSGTSFEGLLMYARVQMAPYLLTSLKKEPEHMLPLDVKRNLPQALARHLGQRLQETHFGGSDPSSMSPESLKAYCEYASYKVFWHPILKTLRSRVKSSSASTYLYRFDFDSPTFNHQRLKYCGDKLRGVAHVDDHSYLWFGDFSWKLDKHTPEFLTIERMIDMLTSFARTSNPNCKLIQDQLPRAKEWKPLNSKSALECLNISENIKMMELPELQKLRVWESVCQSTG</sequence>
<keyword evidence="3" id="KW-0378">Hydrolase</keyword>
<dbReference type="InterPro" id="IPR002018">
    <property type="entry name" value="CarbesteraseB"/>
</dbReference>
<evidence type="ECO:0000256" key="1">
    <source>
        <dbReference type="ARBA" id="ARBA00005964"/>
    </source>
</evidence>
<dbReference type="Proteomes" id="UP000515162">
    <property type="component" value="Chromosome 3R"/>
</dbReference>
<dbReference type="PANTHER" id="PTHR43142">
    <property type="entry name" value="CARBOXYLIC ESTER HYDROLASE"/>
    <property type="match status" value="1"/>
</dbReference>
<gene>
    <name evidence="9" type="primary">LOC117145126</name>
</gene>
<evidence type="ECO:0000256" key="6">
    <source>
        <dbReference type="ARBA" id="ARBA00039155"/>
    </source>
</evidence>
<keyword evidence="4" id="KW-1015">Disulfide bond</keyword>
<comment type="similarity">
    <text evidence="1">Belongs to the type-B carboxylesterase/lipase family.</text>
</comment>
<evidence type="ECO:0000256" key="4">
    <source>
        <dbReference type="ARBA" id="ARBA00023157"/>
    </source>
</evidence>
<evidence type="ECO:0000259" key="7">
    <source>
        <dbReference type="Pfam" id="PF00135"/>
    </source>
</evidence>
<dbReference type="SUPFAM" id="SSF53474">
    <property type="entry name" value="alpha/beta-Hydrolases"/>
    <property type="match status" value="2"/>
</dbReference>
<reference evidence="9" key="1">
    <citation type="submission" date="2025-08" db="UniProtKB">
        <authorList>
            <consortium name="RefSeq"/>
        </authorList>
    </citation>
    <scope>IDENTIFICATION</scope>
    <source>
        <strain evidence="9">Mau12</strain>
        <tissue evidence="9">Whole Body</tissue>
    </source>
</reference>
<evidence type="ECO:0000256" key="3">
    <source>
        <dbReference type="ARBA" id="ARBA00022801"/>
    </source>
</evidence>
<protein>
    <recommendedName>
        <fullName evidence="6">carboxylesterase</fullName>
        <ecNumber evidence="6">3.1.1.1</ecNumber>
    </recommendedName>
</protein>
<keyword evidence="5" id="KW-0325">Glycoprotein</keyword>
<dbReference type="FunFam" id="3.40.50.1820:FF:000092">
    <property type="entry name" value="Carboxylic ester hydrolase"/>
    <property type="match status" value="2"/>
</dbReference>
<evidence type="ECO:0000313" key="9">
    <source>
        <dbReference type="RefSeq" id="XP_033166537.1"/>
    </source>
</evidence>
<feature type="domain" description="Carboxylesterase type B" evidence="7">
    <location>
        <begin position="785"/>
        <end position="1315"/>
    </location>
</feature>
<keyword evidence="8" id="KW-1185">Reference proteome</keyword>